<sequence length="39" mass="4320">VTKLLQQPHVTDVNIEIMEDDGTDDWISGKGSSVNIVHK</sequence>
<gene>
    <name evidence="1" type="ORF">ETI04_11425</name>
</gene>
<accession>A0A4R6BYN5</accession>
<proteinExistence type="predicted"/>
<dbReference type="AlphaFoldDB" id="A0A4R6BYN5"/>
<dbReference type="Proteomes" id="UP000294865">
    <property type="component" value="Unassembled WGS sequence"/>
</dbReference>
<evidence type="ECO:0000313" key="2">
    <source>
        <dbReference type="Proteomes" id="UP000294865"/>
    </source>
</evidence>
<organism evidence="1 2">
    <name type="scientific">Macrococcoides canis</name>
    <dbReference type="NCBI Taxonomy" id="1855823"/>
    <lineage>
        <taxon>Bacteria</taxon>
        <taxon>Bacillati</taxon>
        <taxon>Bacillota</taxon>
        <taxon>Bacilli</taxon>
        <taxon>Bacillales</taxon>
        <taxon>Staphylococcaceae</taxon>
        <taxon>Macrococcoides</taxon>
    </lineage>
</organism>
<name>A0A4R6BYN5_9STAP</name>
<comment type="caution">
    <text evidence="1">The sequence shown here is derived from an EMBL/GenBank/DDBJ whole genome shotgun (WGS) entry which is preliminary data.</text>
</comment>
<protein>
    <submittedName>
        <fullName evidence="1">Cation diffusion facilitator family transporter</fullName>
    </submittedName>
</protein>
<reference evidence="1 2" key="1">
    <citation type="submission" date="2019-01" db="EMBL/GenBank/DDBJ databases">
        <title>Draft genome sequences of Macrococcus caseolyticus, Macrococcus canis, Macrococcus bohemicus and Macrococcus goetzii.</title>
        <authorList>
            <person name="Mazhar S."/>
            <person name="Altermann E."/>
            <person name="Hill C."/>
            <person name="Mcauliffe O."/>
        </authorList>
    </citation>
    <scope>NUCLEOTIDE SEQUENCE [LARGE SCALE GENOMIC DNA]</scope>
    <source>
        <strain evidence="1 2">DPC7162</strain>
    </source>
</reference>
<dbReference type="EMBL" id="SDQG01000037">
    <property type="protein sequence ID" value="TDM13559.1"/>
    <property type="molecule type" value="Genomic_DNA"/>
</dbReference>
<evidence type="ECO:0000313" key="1">
    <source>
        <dbReference type="EMBL" id="TDM13559.1"/>
    </source>
</evidence>
<feature type="non-terminal residue" evidence="1">
    <location>
        <position position="1"/>
    </location>
</feature>